<reference evidence="3" key="1">
    <citation type="journal article" date="2017" name="Parasit. Vectors">
        <title>Sialotranscriptomics of Rhipicephalus zambeziensis reveals intricate expression profiles of secretory proteins and suggests tight temporal transcriptional regulation during blood-feeding.</title>
        <authorList>
            <person name="de Castro M.H."/>
            <person name="de Klerk D."/>
            <person name="Pienaar R."/>
            <person name="Rees D.J.G."/>
            <person name="Mans B.J."/>
        </authorList>
    </citation>
    <scope>NUCLEOTIDE SEQUENCE</scope>
    <source>
        <tissue evidence="3">Salivary glands</tissue>
    </source>
</reference>
<feature type="domain" description="Fanconi Anaemia group E protein C-terminal" evidence="2">
    <location>
        <begin position="112"/>
        <end position="361"/>
    </location>
</feature>
<feature type="region of interest" description="Disordered" evidence="1">
    <location>
        <begin position="73"/>
        <end position="97"/>
    </location>
</feature>
<dbReference type="PANTHER" id="PTHR32094">
    <property type="entry name" value="FANCONI ANEMIA GROUP E PROTEIN"/>
    <property type="match status" value="1"/>
</dbReference>
<name>A0A224YT50_9ACAR</name>
<organism evidence="3">
    <name type="scientific">Rhipicephalus zambeziensis</name>
    <dbReference type="NCBI Taxonomy" id="60191"/>
    <lineage>
        <taxon>Eukaryota</taxon>
        <taxon>Metazoa</taxon>
        <taxon>Ecdysozoa</taxon>
        <taxon>Arthropoda</taxon>
        <taxon>Chelicerata</taxon>
        <taxon>Arachnida</taxon>
        <taxon>Acari</taxon>
        <taxon>Parasitiformes</taxon>
        <taxon>Ixodida</taxon>
        <taxon>Ixodoidea</taxon>
        <taxon>Ixodidae</taxon>
        <taxon>Rhipicephalinae</taxon>
        <taxon>Rhipicephalus</taxon>
        <taxon>Rhipicephalus</taxon>
    </lineage>
</organism>
<accession>A0A224YT50</accession>
<evidence type="ECO:0000313" key="3">
    <source>
        <dbReference type="EMBL" id="MAA18919.1"/>
    </source>
</evidence>
<proteinExistence type="predicted"/>
<dbReference type="GO" id="GO:0036297">
    <property type="term" value="P:interstrand cross-link repair"/>
    <property type="evidence" value="ECO:0007669"/>
    <property type="project" value="InterPro"/>
</dbReference>
<dbReference type="EMBL" id="GFPF01007773">
    <property type="protein sequence ID" value="MAA18919.1"/>
    <property type="molecule type" value="Transcribed_RNA"/>
</dbReference>
<dbReference type="InterPro" id="IPR039685">
    <property type="entry name" value="FANCE"/>
</dbReference>
<dbReference type="GO" id="GO:0043240">
    <property type="term" value="C:Fanconi anaemia nuclear complex"/>
    <property type="evidence" value="ECO:0007669"/>
    <property type="project" value="InterPro"/>
</dbReference>
<evidence type="ECO:0000256" key="1">
    <source>
        <dbReference type="SAM" id="MobiDB-lite"/>
    </source>
</evidence>
<dbReference type="Pfam" id="PF11510">
    <property type="entry name" value="FA_FANCE"/>
    <property type="match status" value="1"/>
</dbReference>
<protein>
    <submittedName>
        <fullName evidence="3">Fanconi anemia group E protein</fullName>
    </submittedName>
</protein>
<evidence type="ECO:0000259" key="2">
    <source>
        <dbReference type="Pfam" id="PF11510"/>
    </source>
</evidence>
<dbReference type="PANTHER" id="PTHR32094:SF5">
    <property type="entry name" value="FANCONI ANEMIA GROUP E PROTEIN"/>
    <property type="match status" value="1"/>
</dbReference>
<sequence>MLQYSMFPLHGRIYAECKRDLVLELLEGLQSKKKNERSEAQRVRVEERCEPLFHFFPRESEPEPFGDVLDVEMSEDEESHEEIAPSSGLAKKGPDRDELEVCGAPDDLTDLPEEVQVNISKIKEALHSCDETDIRTADLSFMVSAKPETVAAVCDELETDAIADSKMQLLLRSFSELKSEISLISGVVFVKCALLPKVANLEEGTTARSLIDSITAFAQDMPHVTVEGLLVPLVSAESMGKAQTDVVQTLIKEGIPKDYAAMCLRRMLQESRACIETHVTFVHILILKRGPLESVFTELVNWLASVKDERSTDSKFSKLLMDFVSFYGPQMSPACLDSVAKVVSVNRTLLKKPIQNMLTKLTA</sequence>
<dbReference type="AlphaFoldDB" id="A0A224YT50"/>
<dbReference type="Gene3D" id="1.25.40.480">
    <property type="match status" value="1"/>
</dbReference>
<dbReference type="InterPro" id="IPR021025">
    <property type="entry name" value="Fanconi_anaemia_gr_E_prot_C"/>
</dbReference>